<gene>
    <name evidence="1" type="ORF">KPL71_008404</name>
</gene>
<keyword evidence="2" id="KW-1185">Reference proteome</keyword>
<proteinExistence type="predicted"/>
<reference evidence="2" key="1">
    <citation type="journal article" date="2023" name="Hortic. Res.">
        <title>A chromosome-level phased genome enabling allele-level studies in sweet orange: a case study on citrus Huanglongbing tolerance.</title>
        <authorList>
            <person name="Wu B."/>
            <person name="Yu Q."/>
            <person name="Deng Z."/>
            <person name="Duan Y."/>
            <person name="Luo F."/>
            <person name="Gmitter F. Jr."/>
        </authorList>
    </citation>
    <scope>NUCLEOTIDE SEQUENCE [LARGE SCALE GENOMIC DNA]</scope>
    <source>
        <strain evidence="2">cv. Valencia</strain>
    </source>
</reference>
<comment type="caution">
    <text evidence="1">The sequence shown here is derived from an EMBL/GenBank/DDBJ whole genome shotgun (WGS) entry which is preliminary data.</text>
</comment>
<evidence type="ECO:0000313" key="2">
    <source>
        <dbReference type="Proteomes" id="UP000829398"/>
    </source>
</evidence>
<organism evidence="1 2">
    <name type="scientific">Citrus sinensis</name>
    <name type="common">Sweet orange</name>
    <name type="synonym">Citrus aurantium var. sinensis</name>
    <dbReference type="NCBI Taxonomy" id="2711"/>
    <lineage>
        <taxon>Eukaryota</taxon>
        <taxon>Viridiplantae</taxon>
        <taxon>Streptophyta</taxon>
        <taxon>Embryophyta</taxon>
        <taxon>Tracheophyta</taxon>
        <taxon>Spermatophyta</taxon>
        <taxon>Magnoliopsida</taxon>
        <taxon>eudicotyledons</taxon>
        <taxon>Gunneridae</taxon>
        <taxon>Pentapetalae</taxon>
        <taxon>rosids</taxon>
        <taxon>malvids</taxon>
        <taxon>Sapindales</taxon>
        <taxon>Rutaceae</taxon>
        <taxon>Aurantioideae</taxon>
        <taxon>Citrus</taxon>
    </lineage>
</organism>
<name>A0ACB8M6C0_CITSI</name>
<evidence type="ECO:0000313" key="1">
    <source>
        <dbReference type="EMBL" id="KAH9781276.1"/>
    </source>
</evidence>
<protein>
    <submittedName>
        <fullName evidence="1">Immune-associated nucleotide-binding protein 9</fullName>
    </submittedName>
</protein>
<dbReference type="EMBL" id="CM039172">
    <property type="protein sequence ID" value="KAH9781276.1"/>
    <property type="molecule type" value="Genomic_DNA"/>
</dbReference>
<accession>A0ACB8M6C0</accession>
<sequence>MGERVIDGDWKPTSPSNGERTVVLLGRTGNGKSATGNSILGRRAFKASASSSAVTKTCEMKTTVLKDGQVVNVIDTPGLFDSSTEFEYVSKEIVKCYGMAKDGIHAFLLVFSVRSRFSQEEEAAVHHLQTLFGKKIFDYMIVVFTGGDDLEDNEKTLEDYLGLECPKPLKEILQLCDHRCMLFDNKTNYKVKRTEQVQQLLSLVNAVNVKNDGQPYTNEFFAELKVESKLKETTTKLEQQLAEEQAARLKGEEVAQLAQRKSNDEIRKLKENLKRAQREIEDQMHESNEYQIKRITEMVESNLKETTTRLEQQLAEEQVARLKGEEVAQVAQRKSNDKIHKLRDNLERAQRETEDQMHESYEDQIKRITEVVESKHKETITRLEQQLADEQTNRLKGEEIAQLSQRKSNDEIHKLRENLERAQKETEDKMHELYEDQIKQITEVVDSKLKEITTQLEQQLAEEQTDRLKGDEVAQLAQRKSNEEIHKLRENLESAQKETEDKMHKSYEDQIKRITEVVDSKLKEITTQLEQQLAEEQTDRLKGDEVAQLAQRKSNEEIHKLRENLESAQKETEDKMHKSYEDQIKRITEVVESKLKEITTQLEQQLAEEQTDRLKGEEVAQLAQRKSNEEIHKLKENLERAQKETEDKMHESYEDQIKRITEVVESKLKEITTQLEQQLADEQTDRLKGEEVAQLAQRKTNDEIHKLRENLERAQKETEDKMHESYEDQIKRITEVVESKLKEITTQLERKLAEEQTNRLKGEEVAQLAQRKSNEEIHKLKENLEKTQKETEDKMHESYEDQIKRITEVVESKLKEITTQLEQQLADEQTDRLKGEEVAQLAQRKTNDEIHKLRENLERAQKETEDKMHESYEDQIKRITEVVESKLKEITTQLEQQLAEEQTDRLKGEEVAQLAQRKSNEEIHKLKENLERAQKETEDKMHESYEDQIKRITEVESKLKETITWLEQQLTEEQTARLKGEEVAQLAQIKSNEEIHKLKENLERAQKETEDKMHESYEDQIKRITEMVIISKTVELKNADKVCRNGFYTCVVINRKNISCDNVDIERVELIEVRKLCRVESKLKETTIRLEQQLAEEHAARLKADEAAQLAQMKSNEEICKLRENLERVQWEAEELRKRAEKEGCAIL</sequence>
<dbReference type="Proteomes" id="UP000829398">
    <property type="component" value="Chromosome 3"/>
</dbReference>